<name>A0AA96SJG5_9REOV</name>
<feature type="compositionally biased region" description="Basic and acidic residues" evidence="1">
    <location>
        <begin position="266"/>
        <end position="277"/>
    </location>
</feature>
<accession>A0AA96SJG5</accession>
<feature type="region of interest" description="Disordered" evidence="1">
    <location>
        <begin position="1"/>
        <end position="28"/>
    </location>
</feature>
<evidence type="ECO:0000256" key="1">
    <source>
        <dbReference type="SAM" id="MobiDB-lite"/>
    </source>
</evidence>
<feature type="region of interest" description="Disordered" evidence="1">
    <location>
        <begin position="266"/>
        <end position="285"/>
    </location>
</feature>
<dbReference type="EMBL" id="OP455964">
    <property type="protein sequence ID" value="WNT98857.1"/>
    <property type="molecule type" value="Genomic_RNA"/>
</dbReference>
<proteinExistence type="predicted"/>
<evidence type="ECO:0000313" key="2">
    <source>
        <dbReference type="EMBL" id="WNT98857.1"/>
    </source>
</evidence>
<organism evidence="2">
    <name type="scientific">Scylla paramamosain reovirus</name>
    <dbReference type="NCBI Taxonomy" id="1226329"/>
    <lineage>
        <taxon>Viruses</taxon>
        <taxon>Riboviria</taxon>
        <taxon>Orthornavirae</taxon>
        <taxon>Duplornaviricota</taxon>
        <taxon>Resentoviricetes</taxon>
        <taxon>Reovirales</taxon>
    </lineage>
</organism>
<reference evidence="2" key="1">
    <citation type="submission" date="2022-09" db="EMBL/GenBank/DDBJ databases">
        <title>Identification of MCRV NH-2021, an epidemic reovirus strain in cultured mud crab, Scylla paramamosain.</title>
        <authorList>
            <person name="Yang L.-G."/>
            <person name="Wang Y."/>
            <person name="Li X.-C."/>
        </authorList>
    </citation>
    <scope>NUCLEOTIDE SEQUENCE</scope>
    <source>
        <strain evidence="2">NH-2021</strain>
    </source>
</reference>
<sequence>MSQPTSNGNSDNGDTPSPPNPQPVPKEASVSLTAAAFNDIMDRLASLEAHAAETAAENDKLHKQLALLKGGEEQVATKVVQITAGIFNFDIVVPVDKEDEITKALVILLRVGANTLKTFPPGLTDTLETESQVIVANQESLSYYDKLPVLTRDVIWRKPDSFTLSGFIIHSVAELMSVVVKDAGEDNYAFLKNIAGYECVVIAGALFSRVLLLSGWRNTFTLEQRAIQKLIQPVQSRRDSNNGERSTKRSFGRTLQTEFQKLDHDDKGVIRIPRRPETPPASSRLYYNHCSETDLENA</sequence>
<protein>
    <submittedName>
        <fullName evidence="2">VP8</fullName>
    </submittedName>
</protein>
<feature type="compositionally biased region" description="Polar residues" evidence="1">
    <location>
        <begin position="1"/>
        <end position="15"/>
    </location>
</feature>